<organism evidence="1">
    <name type="scientific">Salmonella enterica I</name>
    <dbReference type="NCBI Taxonomy" id="59201"/>
    <lineage>
        <taxon>Bacteria</taxon>
        <taxon>Pseudomonadati</taxon>
        <taxon>Pseudomonadota</taxon>
        <taxon>Gammaproteobacteria</taxon>
        <taxon>Enterobacterales</taxon>
        <taxon>Enterobacteriaceae</taxon>
        <taxon>Salmonella</taxon>
    </lineage>
</organism>
<accession>A0A5U3FWQ6</accession>
<name>A0A5U3FWQ6_SALET</name>
<evidence type="ECO:0000313" key="1">
    <source>
        <dbReference type="EMBL" id="EBP4057822.1"/>
    </source>
</evidence>
<proteinExistence type="predicted"/>
<sequence length="132" mass="14972">MVSTCNNSSITYNLLCSHLRLHRGILLKTKEVGVKRWVIGAFCFLISSLAQSQDKDLKFANDMLVTAKVAGMCGTFKQLFAFQETTQMPGGDEFIERFLNTEISRLGMSLQEFMKLCTESIESYNKLKRLSE</sequence>
<protein>
    <submittedName>
        <fullName evidence="1">Uncharacterized protein</fullName>
    </submittedName>
</protein>
<dbReference type="EMBL" id="AAGLQK010000008">
    <property type="protein sequence ID" value="EBP4057822.1"/>
    <property type="molecule type" value="Genomic_DNA"/>
</dbReference>
<comment type="caution">
    <text evidence="1">The sequence shown here is derived from an EMBL/GenBank/DDBJ whole genome shotgun (WGS) entry which is preliminary data.</text>
</comment>
<reference evidence="1" key="1">
    <citation type="submission" date="2018-07" db="EMBL/GenBank/DDBJ databases">
        <authorList>
            <consortium name="GenomeTrakr network: Whole genome sequencing for foodborne pathogen traceback"/>
        </authorList>
    </citation>
    <scope>NUCLEOTIDE SEQUENCE</scope>
    <source>
        <strain evidence="1">MDH-2013-00175</strain>
    </source>
</reference>
<dbReference type="AlphaFoldDB" id="A0A5U3FWQ6"/>
<gene>
    <name evidence="1" type="ORF">Z599_08695</name>
</gene>